<feature type="compositionally biased region" description="Polar residues" evidence="1">
    <location>
        <begin position="31"/>
        <end position="42"/>
    </location>
</feature>
<feature type="region of interest" description="Disordered" evidence="1">
    <location>
        <begin position="131"/>
        <end position="178"/>
    </location>
</feature>
<name>A0AAD6TXH2_9AGAR</name>
<feature type="region of interest" description="Disordered" evidence="1">
    <location>
        <begin position="1"/>
        <end position="45"/>
    </location>
</feature>
<accession>A0AAD6TXH2</accession>
<proteinExistence type="predicted"/>
<reference evidence="2" key="1">
    <citation type="submission" date="2023-03" db="EMBL/GenBank/DDBJ databases">
        <title>Massive genome expansion in bonnet fungi (Mycena s.s.) driven by repeated elements and novel gene families across ecological guilds.</title>
        <authorList>
            <consortium name="Lawrence Berkeley National Laboratory"/>
            <person name="Harder C.B."/>
            <person name="Miyauchi S."/>
            <person name="Viragh M."/>
            <person name="Kuo A."/>
            <person name="Thoen E."/>
            <person name="Andreopoulos B."/>
            <person name="Lu D."/>
            <person name="Skrede I."/>
            <person name="Drula E."/>
            <person name="Henrissat B."/>
            <person name="Morin E."/>
            <person name="Kohler A."/>
            <person name="Barry K."/>
            <person name="LaButti K."/>
            <person name="Morin E."/>
            <person name="Salamov A."/>
            <person name="Lipzen A."/>
            <person name="Mereny Z."/>
            <person name="Hegedus B."/>
            <person name="Baldrian P."/>
            <person name="Stursova M."/>
            <person name="Weitz H."/>
            <person name="Taylor A."/>
            <person name="Grigoriev I.V."/>
            <person name="Nagy L.G."/>
            <person name="Martin F."/>
            <person name="Kauserud H."/>
        </authorList>
    </citation>
    <scope>NUCLEOTIDE SEQUENCE</scope>
    <source>
        <strain evidence="2">CBHHK173m</strain>
    </source>
</reference>
<organism evidence="2 3">
    <name type="scientific">Mycena belliarum</name>
    <dbReference type="NCBI Taxonomy" id="1033014"/>
    <lineage>
        <taxon>Eukaryota</taxon>
        <taxon>Fungi</taxon>
        <taxon>Dikarya</taxon>
        <taxon>Basidiomycota</taxon>
        <taxon>Agaricomycotina</taxon>
        <taxon>Agaricomycetes</taxon>
        <taxon>Agaricomycetidae</taxon>
        <taxon>Agaricales</taxon>
        <taxon>Marasmiineae</taxon>
        <taxon>Mycenaceae</taxon>
        <taxon>Mycena</taxon>
    </lineage>
</organism>
<evidence type="ECO:0000256" key="1">
    <source>
        <dbReference type="SAM" id="MobiDB-lite"/>
    </source>
</evidence>
<keyword evidence="3" id="KW-1185">Reference proteome</keyword>
<feature type="compositionally biased region" description="Basic residues" evidence="1">
    <location>
        <begin position="168"/>
        <end position="178"/>
    </location>
</feature>
<sequence length="178" mass="19549">MSHPNNPEYADPVIRAPSPASSVGSVHAPDQTASSDSESVLSQPAFERKWADRLDLRRATREEELADAEPLILRPSTAMEERVLSDRIVRNLRHKVEELEENELFEQTMLRGSQAGMEEQTVPSDIDALMRGMMGTPGPADATITNGPWTQNALRESGGTSSVITAPKRSKGKARSRK</sequence>
<gene>
    <name evidence="2" type="ORF">B0H15DRAFT_787747</name>
</gene>
<protein>
    <submittedName>
        <fullName evidence="2">Uncharacterized protein</fullName>
    </submittedName>
</protein>
<evidence type="ECO:0000313" key="2">
    <source>
        <dbReference type="EMBL" id="KAJ7079739.1"/>
    </source>
</evidence>
<dbReference type="Proteomes" id="UP001222325">
    <property type="component" value="Unassembled WGS sequence"/>
</dbReference>
<comment type="caution">
    <text evidence="2">The sequence shown here is derived from an EMBL/GenBank/DDBJ whole genome shotgun (WGS) entry which is preliminary data.</text>
</comment>
<dbReference type="EMBL" id="JARJCN010000058">
    <property type="protein sequence ID" value="KAJ7079739.1"/>
    <property type="molecule type" value="Genomic_DNA"/>
</dbReference>
<dbReference type="AlphaFoldDB" id="A0AAD6TXH2"/>
<evidence type="ECO:0000313" key="3">
    <source>
        <dbReference type="Proteomes" id="UP001222325"/>
    </source>
</evidence>
<feature type="compositionally biased region" description="Polar residues" evidence="1">
    <location>
        <begin position="143"/>
        <end position="164"/>
    </location>
</feature>